<dbReference type="AlphaFoldDB" id="A0A1Y1W3Q8"/>
<dbReference type="OrthoDB" id="5573441at2759"/>
<protein>
    <submittedName>
        <fullName evidence="1">Uncharacterized protein</fullName>
    </submittedName>
</protein>
<proteinExistence type="predicted"/>
<dbReference type="GeneID" id="63807110"/>
<dbReference type="Proteomes" id="UP000193922">
    <property type="component" value="Unassembled WGS sequence"/>
</dbReference>
<accession>A0A1Y1W3Q8</accession>
<keyword evidence="2" id="KW-1185">Reference proteome</keyword>
<organism evidence="1 2">
    <name type="scientific">Linderina pennispora</name>
    <dbReference type="NCBI Taxonomy" id="61395"/>
    <lineage>
        <taxon>Eukaryota</taxon>
        <taxon>Fungi</taxon>
        <taxon>Fungi incertae sedis</taxon>
        <taxon>Zoopagomycota</taxon>
        <taxon>Kickxellomycotina</taxon>
        <taxon>Kickxellomycetes</taxon>
        <taxon>Kickxellales</taxon>
        <taxon>Kickxellaceae</taxon>
        <taxon>Linderina</taxon>
    </lineage>
</organism>
<reference evidence="1 2" key="1">
    <citation type="submission" date="2016-07" db="EMBL/GenBank/DDBJ databases">
        <title>Pervasive Adenine N6-methylation of Active Genes in Fungi.</title>
        <authorList>
            <consortium name="DOE Joint Genome Institute"/>
            <person name="Mondo S.J."/>
            <person name="Dannebaum R.O."/>
            <person name="Kuo R.C."/>
            <person name="Labutti K."/>
            <person name="Haridas S."/>
            <person name="Kuo A."/>
            <person name="Salamov A."/>
            <person name="Ahrendt S.R."/>
            <person name="Lipzen A."/>
            <person name="Sullivan W."/>
            <person name="Andreopoulos W.B."/>
            <person name="Clum A."/>
            <person name="Lindquist E."/>
            <person name="Daum C."/>
            <person name="Ramamoorthy G.K."/>
            <person name="Gryganskyi A."/>
            <person name="Culley D."/>
            <person name="Magnuson J.K."/>
            <person name="James T.Y."/>
            <person name="O'Malley M.A."/>
            <person name="Stajich J.E."/>
            <person name="Spatafora J.W."/>
            <person name="Visel A."/>
            <person name="Grigoriev I.V."/>
        </authorList>
    </citation>
    <scope>NUCLEOTIDE SEQUENCE [LARGE SCALE GENOMIC DNA]</scope>
    <source>
        <strain evidence="1 2">ATCC 12442</strain>
    </source>
</reference>
<sequence length="136" mass="15178">MSNVFTFIRSGAFTKCANVYQGSFSSSSEVEGMQPTYEITIRGHELGVTSAASGEKPIITGRLEGLTKRRGKVYGSHAIAVIEKTTAFRQGWTIHDFDGNEYKWKVGSFSKCSWELYDMNKKIVATFDRTKSSTLQ</sequence>
<comment type="caution">
    <text evidence="1">The sequence shown here is derived from an EMBL/GenBank/DDBJ whole genome shotgun (WGS) entry which is preliminary data.</text>
</comment>
<dbReference type="EMBL" id="MCFD01000010">
    <property type="protein sequence ID" value="ORX68107.1"/>
    <property type="molecule type" value="Genomic_DNA"/>
</dbReference>
<gene>
    <name evidence="1" type="ORF">DL89DRAFT_294051</name>
</gene>
<dbReference type="RefSeq" id="XP_040741921.1">
    <property type="nucleotide sequence ID" value="XM_040890462.1"/>
</dbReference>
<evidence type="ECO:0000313" key="2">
    <source>
        <dbReference type="Proteomes" id="UP000193922"/>
    </source>
</evidence>
<name>A0A1Y1W3Q8_9FUNG</name>
<evidence type="ECO:0000313" key="1">
    <source>
        <dbReference type="EMBL" id="ORX68107.1"/>
    </source>
</evidence>